<dbReference type="AlphaFoldDB" id="A0A510X858"/>
<dbReference type="InterPro" id="IPR012338">
    <property type="entry name" value="Beta-lactam/transpept-like"/>
</dbReference>
<evidence type="ECO:0000313" key="5">
    <source>
        <dbReference type="Proteomes" id="UP000321275"/>
    </source>
</evidence>
<dbReference type="RefSeq" id="WP_146802972.1">
    <property type="nucleotide sequence ID" value="NZ_BJUK01000019.1"/>
</dbReference>
<dbReference type="SUPFAM" id="SSF56601">
    <property type="entry name" value="beta-lactamase/transpeptidase-like"/>
    <property type="match status" value="1"/>
</dbReference>
<dbReference type="GO" id="GO:0004185">
    <property type="term" value="F:serine-type carboxypeptidase activity"/>
    <property type="evidence" value="ECO:0007669"/>
    <property type="project" value="InterPro"/>
</dbReference>
<dbReference type="Pfam" id="PF02113">
    <property type="entry name" value="Peptidase_S13"/>
    <property type="match status" value="1"/>
</dbReference>
<dbReference type="EMBL" id="BJUK01000019">
    <property type="protein sequence ID" value="GEK47628.1"/>
    <property type="molecule type" value="Genomic_DNA"/>
</dbReference>
<feature type="signal peptide" evidence="3">
    <location>
        <begin position="1"/>
        <end position="19"/>
    </location>
</feature>
<evidence type="ECO:0000256" key="3">
    <source>
        <dbReference type="SAM" id="SignalP"/>
    </source>
</evidence>
<name>A0A510X858_9GAMM</name>
<comment type="similarity">
    <text evidence="1">Belongs to the peptidase S13 family.</text>
</comment>
<protein>
    <submittedName>
        <fullName evidence="4">D-alanyl-D-alanine carboxypeptidase</fullName>
    </submittedName>
</protein>
<keyword evidence="3" id="KW-0732">Signal</keyword>
<keyword evidence="5" id="KW-1185">Reference proteome</keyword>
<sequence>MLRSLVLFCALLLPLPALADGFTHLAGLVERGFAVGAEARLLGDGAAPGESLGAIEPRRQLSPASVSKAYLAAAALSEWGPQHRFTTRLVTPGRVDREDVLDGDLILEGSGDPGLVAEDLWKLVQGLRQRGVTAIHGDVLVSQWRFGPVACVTTDRCQARRRAANAYSAQLSAAGVNHGSWCLSIRPGAVGEPARALSCDTAEPLLPLDNRIDTVAAGGGTEFSVERAGEAGSEQLILRGRIAADAAPRNVHRASADPAWQTAQTLGALLVQAGITVEGAPRVTREPPPVEVATLSAVEGRSLQELLLGVMHYSNNYMADVLTLGLAEGSQDLPAAGAALAGFAEALPNHGPLTLDSGSGLTTTNRTTAAGVNVLLEHMYRQPALFPAFVAGLQSPATGVMRFIRRGGDTFQHHVMLKTGTLNQPFAVRAAAGYFRTASGRWGVFSVLVNGNGTTPYLSWPEVLDPLARDLEAMIQSR</sequence>
<dbReference type="InterPro" id="IPR000667">
    <property type="entry name" value="Peptidase_S13"/>
</dbReference>
<dbReference type="PANTHER" id="PTHR30023">
    <property type="entry name" value="D-ALANYL-D-ALANINE CARBOXYPEPTIDASE"/>
    <property type="match status" value="1"/>
</dbReference>
<keyword evidence="2" id="KW-0378">Hydrolase</keyword>
<evidence type="ECO:0000256" key="1">
    <source>
        <dbReference type="ARBA" id="ARBA00006096"/>
    </source>
</evidence>
<gene>
    <name evidence="4" type="ORF">HPA02_19110</name>
</gene>
<dbReference type="GO" id="GO:0006508">
    <property type="term" value="P:proteolysis"/>
    <property type="evidence" value="ECO:0007669"/>
    <property type="project" value="InterPro"/>
</dbReference>
<evidence type="ECO:0000256" key="2">
    <source>
        <dbReference type="ARBA" id="ARBA00022801"/>
    </source>
</evidence>
<dbReference type="GO" id="GO:0000270">
    <property type="term" value="P:peptidoglycan metabolic process"/>
    <property type="evidence" value="ECO:0007669"/>
    <property type="project" value="TreeGrafter"/>
</dbReference>
<dbReference type="OrthoDB" id="9802627at2"/>
<keyword evidence="4" id="KW-0121">Carboxypeptidase</keyword>
<dbReference type="PRINTS" id="PR00922">
    <property type="entry name" value="DADACBPTASE3"/>
</dbReference>
<reference evidence="4 5" key="1">
    <citation type="submission" date="2019-07" db="EMBL/GenBank/DDBJ databases">
        <title>Whole genome shotgun sequence of Halomonas pacifica NBRC 102220.</title>
        <authorList>
            <person name="Hosoyama A."/>
            <person name="Uohara A."/>
            <person name="Ohji S."/>
            <person name="Ichikawa N."/>
        </authorList>
    </citation>
    <scope>NUCLEOTIDE SEQUENCE [LARGE SCALE GENOMIC DNA]</scope>
    <source>
        <strain evidence="4 5">NBRC 102220</strain>
    </source>
</reference>
<evidence type="ECO:0000313" key="4">
    <source>
        <dbReference type="EMBL" id="GEK47628.1"/>
    </source>
</evidence>
<dbReference type="Gene3D" id="3.40.710.10">
    <property type="entry name" value="DD-peptidase/beta-lactamase superfamily"/>
    <property type="match status" value="1"/>
</dbReference>
<keyword evidence="4" id="KW-0645">Protease</keyword>
<comment type="caution">
    <text evidence="4">The sequence shown here is derived from an EMBL/GenBank/DDBJ whole genome shotgun (WGS) entry which is preliminary data.</text>
</comment>
<organism evidence="4 5">
    <name type="scientific">Bisbaumannia pacifica</name>
    <dbReference type="NCBI Taxonomy" id="77098"/>
    <lineage>
        <taxon>Bacteria</taxon>
        <taxon>Pseudomonadati</taxon>
        <taxon>Pseudomonadota</taxon>
        <taxon>Gammaproteobacteria</taxon>
        <taxon>Oceanospirillales</taxon>
        <taxon>Halomonadaceae</taxon>
        <taxon>Bisbaumannia</taxon>
    </lineage>
</organism>
<dbReference type="NCBIfam" id="TIGR00666">
    <property type="entry name" value="PBP4"/>
    <property type="match status" value="1"/>
</dbReference>
<feature type="chain" id="PRO_5021730736" evidence="3">
    <location>
        <begin position="20"/>
        <end position="478"/>
    </location>
</feature>
<proteinExistence type="inferred from homology"/>
<dbReference type="PANTHER" id="PTHR30023:SF0">
    <property type="entry name" value="PENICILLIN-SENSITIVE CARBOXYPEPTIDASE A"/>
    <property type="match status" value="1"/>
</dbReference>
<dbReference type="Proteomes" id="UP000321275">
    <property type="component" value="Unassembled WGS sequence"/>
</dbReference>
<dbReference type="Gene3D" id="3.50.80.20">
    <property type="entry name" value="D-Ala-D-Ala carboxypeptidase C, peptidase S13"/>
    <property type="match status" value="1"/>
</dbReference>
<accession>A0A510X858</accession>